<dbReference type="InterPro" id="IPR036116">
    <property type="entry name" value="FN3_sf"/>
</dbReference>
<dbReference type="STRING" id="745411.B3C1_07886"/>
<dbReference type="eggNOG" id="COG4733">
    <property type="taxonomic scope" value="Bacteria"/>
</dbReference>
<evidence type="ECO:0000256" key="1">
    <source>
        <dbReference type="SAM" id="Phobius"/>
    </source>
</evidence>
<organism evidence="3 4">
    <name type="scientific">Gallaecimonas xiamenensis 3-C-1</name>
    <dbReference type="NCBI Taxonomy" id="745411"/>
    <lineage>
        <taxon>Bacteria</taxon>
        <taxon>Pseudomonadati</taxon>
        <taxon>Pseudomonadota</taxon>
        <taxon>Gammaproteobacteria</taxon>
        <taxon>Enterobacterales</taxon>
        <taxon>Gallaecimonadaceae</taxon>
        <taxon>Gallaecimonas</taxon>
    </lineage>
</organism>
<keyword evidence="1" id="KW-0472">Membrane</keyword>
<feature type="domain" description="Tip attachment protein J" evidence="2">
    <location>
        <begin position="317"/>
        <end position="441"/>
    </location>
</feature>
<protein>
    <submittedName>
        <fullName evidence="3">Membrane protein</fullName>
    </submittedName>
</protein>
<keyword evidence="4" id="KW-1185">Reference proteome</keyword>
<gene>
    <name evidence="3" type="ORF">B3C1_07886</name>
</gene>
<dbReference type="Proteomes" id="UP000006755">
    <property type="component" value="Unassembled WGS sequence"/>
</dbReference>
<comment type="caution">
    <text evidence="3">The sequence shown here is derived from an EMBL/GenBank/DDBJ whole genome shotgun (WGS) entry which is preliminary data.</text>
</comment>
<keyword evidence="1" id="KW-1133">Transmembrane helix</keyword>
<proteinExistence type="predicted"/>
<evidence type="ECO:0000313" key="4">
    <source>
        <dbReference type="Proteomes" id="UP000006755"/>
    </source>
</evidence>
<accession>K2KD62</accession>
<dbReference type="AlphaFoldDB" id="K2KD62"/>
<dbReference type="SUPFAM" id="SSF49265">
    <property type="entry name" value="Fibronectin type III"/>
    <property type="match status" value="1"/>
</dbReference>
<dbReference type="OrthoDB" id="5871932at2"/>
<feature type="transmembrane region" description="Helical" evidence="1">
    <location>
        <begin position="12"/>
        <end position="37"/>
    </location>
</feature>
<dbReference type="PATRIC" id="fig|745411.4.peg.1552"/>
<evidence type="ECO:0000259" key="2">
    <source>
        <dbReference type="Pfam" id="PF13550"/>
    </source>
</evidence>
<keyword evidence="1" id="KW-0812">Transmembrane</keyword>
<reference evidence="3 4" key="1">
    <citation type="journal article" date="2012" name="J. Bacteriol.">
        <title>Genome Sequence of Gallaecimonas xiamenensis Type Strain 3-C-1.</title>
        <authorList>
            <person name="Lai Q."/>
            <person name="Wang L."/>
            <person name="Wang W."/>
            <person name="Shao Z."/>
        </authorList>
    </citation>
    <scope>NUCLEOTIDE SEQUENCE [LARGE SCALE GENOMIC DNA]</scope>
    <source>
        <strain evidence="3 4">3-C-1</strain>
    </source>
</reference>
<dbReference type="RefSeq" id="WP_008484051.1">
    <property type="nucleotide sequence ID" value="NZ_AMRI01000009.1"/>
</dbReference>
<dbReference type="Pfam" id="PF13550">
    <property type="entry name" value="Phage-tail_3"/>
    <property type="match status" value="1"/>
</dbReference>
<sequence length="1220" mass="130518">MPPVVVGVAAYYAAAGVVTTAAAIAIGIGAAALTYAATPDVSGMSYSNAANSQQQMIRSPNEPRRYVYGRAMVSGPMVFASESGADNKYLHLVVPLATHRCDAVESVYFDDKVAWSSSTGMASEYAGKARIKVHLGDQTTADPDLVAECSDWTAEHVGREITYFYVRLEHDTEVFPNGVPNIKALLRGKPVYDPRLDSTVGGTGSHRWNDPSTWEWSDNWGLCVLDFTRFSSGIGAEQDEIDLDTFAAAANDSDQPVYTDAENVERRFTCNGTWQADQTPSTILEQMLTAGLGTHVYVYGQYRLYAGVYQGPPVVTLTEDDAAGQITVRPYTPRSELCNAVRGTFVDPDQAYQPTDFPPVESAELQADDNGEYIDDDLDLPFTQSVWTAQRLAKLYLLQKRSGLQITFPIKMIGLSVSVGRIVNINLPRLNLAGVFRVDDWTFEMGKPVQLVLTYHSAELFENADTGGTPLVPASPVNYPDGSVVPTPSNVTFTAFEPDASLLGQLSWDAPGGSNAYRYRVEVSSGELLAYQANPSGSVLPLPRLDAGNYTVRIWAINLFGNRSNTPAEIALAVDTAPPVIGIDAVASLFELAIYPRTAVATATSTVFTVLGGTNNDRGAATELGTGKSVVWTGRRADTPYYVWARSVNDYGISAWYGPVELRTSANTDALTEALEGKLSQAALDANLQQTLDHLASTADQIDQTLEQYDQQISDAVSTAQGAADAVELQQQTLTALGETQEQQQGLLVELQRADLSSAERISLLQVLLDNAQAQMVEQERVSAEGVQRMVKLSAQSDKAASTLTEVQEVTDTQAQTLLQLKTTQEGQTAQLTQISETTTDLVQQQAQLTLDVEGQQGSINALQGLFVDVDGNLVARGGWVSDSNGLLNGVLGFNDGQVSQLDILANVFRLIVKRANGTTFEGLKVNLANAADPVLEFAGRILAGTKIESPVVNGGTVTGGLLRGGRLEMVGSSHMTVMAATPFGPDNLLEWYGPRTGSVDGAGNPVLTALTKARAVSYRDNAGDEGVGGTITVDQIIGNVTNIQRVAAPPTGYWYRETISHASAVSWRKALTLKMPAVAHDRYVSLMNLQMGINNSNTTLGTSFGGQVQARLKSGTVLKTWYIALDGTAAGGDGMQAGHLVEIVSGALTRQIRDLFLPAGQGEVQFWITIDVPAGSGVTSYDLVASVGWPGVTNSLRAYGPFVDITSILAGSQSGVTLT</sequence>
<dbReference type="EMBL" id="AMRI01000009">
    <property type="protein sequence ID" value="EKE75180.1"/>
    <property type="molecule type" value="Genomic_DNA"/>
</dbReference>
<dbReference type="InterPro" id="IPR032876">
    <property type="entry name" value="J_dom"/>
</dbReference>
<evidence type="ECO:0000313" key="3">
    <source>
        <dbReference type="EMBL" id="EKE75180.1"/>
    </source>
</evidence>
<name>K2KD62_9GAMM</name>